<evidence type="ECO:0000256" key="1">
    <source>
        <dbReference type="SAM" id="MobiDB-lite"/>
    </source>
</evidence>
<dbReference type="GeneID" id="54468248"/>
<organism evidence="2">
    <name type="scientific">Mytilinidion resinicola</name>
    <dbReference type="NCBI Taxonomy" id="574789"/>
    <lineage>
        <taxon>Eukaryota</taxon>
        <taxon>Fungi</taxon>
        <taxon>Dikarya</taxon>
        <taxon>Ascomycota</taxon>
        <taxon>Pezizomycotina</taxon>
        <taxon>Dothideomycetes</taxon>
        <taxon>Pleosporomycetidae</taxon>
        <taxon>Mytilinidiales</taxon>
        <taxon>Mytilinidiaceae</taxon>
        <taxon>Mytilinidion</taxon>
    </lineage>
</organism>
<dbReference type="Proteomes" id="UP000504636">
    <property type="component" value="Unplaced"/>
</dbReference>
<proteinExistence type="predicted"/>
<reference evidence="4" key="2">
    <citation type="submission" date="2020-04" db="EMBL/GenBank/DDBJ databases">
        <authorList>
            <consortium name="NCBI Genome Project"/>
        </authorList>
    </citation>
    <scope>NUCLEOTIDE SEQUENCE</scope>
    <source>
        <strain evidence="4">CBS 304.34</strain>
    </source>
</reference>
<sequence length="419" mass="44870">MRRGGTGGTERAEGRVTERAEREAEDGTARIALWRGGRTQHRKLYGLGPAALHKNGWTAGGGQRHAPALAVPAAGACGWVDGTLKLRPLASYEGRTGGQSCSSAVLGMQLAAPCTKRPLDCRCCSLWYDSSPYIIQHEAAGPPSRPSRVISRQGRSTATRYTSPPLDERWTPPCRPHSQVHSRRPYYVGSPAGRPVTFVCIQQTKASSTQDGSGRALFSTRWGSSRRCNIQDSHQLKARRQEAVLLLQAPPWARPARKTASSRAPMAQSSCCAAANLNTTAFPTSRFRPPAGRCFPSSSNTRGHSGTSRAPVHVLDPLFNSLILRTSACPTRASRHSVHCSLTCRGDVANQTSRKPALEAEAQACRHPGALQLLVSAAFQMLSTGSRPAGGRSANQSALNCSGRRPPRRVSGPGAKTTI</sequence>
<name>A0A6A6YQP1_9PEZI</name>
<evidence type="ECO:0000313" key="3">
    <source>
        <dbReference type="Proteomes" id="UP000504636"/>
    </source>
</evidence>
<feature type="region of interest" description="Disordered" evidence="1">
    <location>
        <begin position="138"/>
        <end position="183"/>
    </location>
</feature>
<feature type="region of interest" description="Disordered" evidence="1">
    <location>
        <begin position="386"/>
        <end position="419"/>
    </location>
</feature>
<evidence type="ECO:0000313" key="2">
    <source>
        <dbReference type="EMBL" id="KAF2810197.1"/>
    </source>
</evidence>
<feature type="compositionally biased region" description="Basic and acidic residues" evidence="1">
    <location>
        <begin position="10"/>
        <end position="25"/>
    </location>
</feature>
<feature type="region of interest" description="Disordered" evidence="1">
    <location>
        <begin position="1"/>
        <end position="25"/>
    </location>
</feature>
<reference evidence="4" key="3">
    <citation type="submission" date="2025-04" db="UniProtKB">
        <authorList>
            <consortium name="RefSeq"/>
        </authorList>
    </citation>
    <scope>IDENTIFICATION</scope>
    <source>
        <strain evidence="4">CBS 304.34</strain>
    </source>
</reference>
<dbReference type="RefSeq" id="XP_033577161.1">
    <property type="nucleotide sequence ID" value="XM_033727355.1"/>
</dbReference>
<dbReference type="OrthoDB" id="10622620at2759"/>
<protein>
    <submittedName>
        <fullName evidence="2 4">Uncharacterized protein</fullName>
    </submittedName>
</protein>
<accession>A0A6A6YQP1</accession>
<keyword evidence="3" id="KW-1185">Reference proteome</keyword>
<dbReference type="AlphaFoldDB" id="A0A6A6YQP1"/>
<evidence type="ECO:0000313" key="4">
    <source>
        <dbReference type="RefSeq" id="XP_033577161.1"/>
    </source>
</evidence>
<reference evidence="2 4" key="1">
    <citation type="journal article" date="2020" name="Stud. Mycol.">
        <title>101 Dothideomycetes genomes: a test case for predicting lifestyles and emergence of pathogens.</title>
        <authorList>
            <person name="Haridas S."/>
            <person name="Albert R."/>
            <person name="Binder M."/>
            <person name="Bloem J."/>
            <person name="Labutti K."/>
            <person name="Salamov A."/>
            <person name="Andreopoulos B."/>
            <person name="Baker S."/>
            <person name="Barry K."/>
            <person name="Bills G."/>
            <person name="Bluhm B."/>
            <person name="Cannon C."/>
            <person name="Castanera R."/>
            <person name="Culley D."/>
            <person name="Daum C."/>
            <person name="Ezra D."/>
            <person name="Gonzalez J."/>
            <person name="Henrissat B."/>
            <person name="Kuo A."/>
            <person name="Liang C."/>
            <person name="Lipzen A."/>
            <person name="Lutzoni F."/>
            <person name="Magnuson J."/>
            <person name="Mondo S."/>
            <person name="Nolan M."/>
            <person name="Ohm R."/>
            <person name="Pangilinan J."/>
            <person name="Park H.-J."/>
            <person name="Ramirez L."/>
            <person name="Alfaro M."/>
            <person name="Sun H."/>
            <person name="Tritt A."/>
            <person name="Yoshinaga Y."/>
            <person name="Zwiers L.-H."/>
            <person name="Turgeon B."/>
            <person name="Goodwin S."/>
            <person name="Spatafora J."/>
            <person name="Crous P."/>
            <person name="Grigoriev I."/>
        </authorList>
    </citation>
    <scope>NUCLEOTIDE SEQUENCE</scope>
    <source>
        <strain evidence="2 4">CBS 304.34</strain>
    </source>
</reference>
<feature type="compositionally biased region" description="Polar residues" evidence="1">
    <location>
        <begin position="153"/>
        <end position="162"/>
    </location>
</feature>
<dbReference type="EMBL" id="MU003700">
    <property type="protein sequence ID" value="KAF2810197.1"/>
    <property type="molecule type" value="Genomic_DNA"/>
</dbReference>
<feature type="compositionally biased region" description="Low complexity" evidence="1">
    <location>
        <begin position="409"/>
        <end position="419"/>
    </location>
</feature>
<gene>
    <name evidence="2 4" type="ORF">BDZ99DRAFT_563020</name>
</gene>